<dbReference type="EMBL" id="PKQI01000001">
    <property type="protein sequence ID" value="NNV19535.1"/>
    <property type="molecule type" value="Genomic_DNA"/>
</dbReference>
<organism evidence="2 3">
    <name type="scientific">Brucella pseudogrignonensis</name>
    <dbReference type="NCBI Taxonomy" id="419475"/>
    <lineage>
        <taxon>Bacteria</taxon>
        <taxon>Pseudomonadati</taxon>
        <taxon>Pseudomonadota</taxon>
        <taxon>Alphaproteobacteria</taxon>
        <taxon>Hyphomicrobiales</taxon>
        <taxon>Brucellaceae</taxon>
        <taxon>Brucella/Ochrobactrum group</taxon>
        <taxon>Brucella</taxon>
    </lineage>
</organism>
<accession>A0A7Y3T3P0</accession>
<protein>
    <submittedName>
        <fullName evidence="2">Uncharacterized protein</fullName>
    </submittedName>
</protein>
<proteinExistence type="predicted"/>
<comment type="caution">
    <text evidence="2">The sequence shown here is derived from an EMBL/GenBank/DDBJ whole genome shotgun (WGS) entry which is preliminary data.</text>
</comment>
<evidence type="ECO:0000313" key="3">
    <source>
        <dbReference type="Proteomes" id="UP000526233"/>
    </source>
</evidence>
<name>A0A7Y3T3P0_9HYPH</name>
<reference evidence="2 3" key="1">
    <citation type="submission" date="2018-11" db="EMBL/GenBank/DDBJ databases">
        <title>Genome sequencing and analysis.</title>
        <authorList>
            <person name="Huang Y.-T."/>
        </authorList>
    </citation>
    <scope>NUCLEOTIDE SEQUENCE [LARGE SCALE GENOMIC DNA]</scope>
    <source>
        <strain evidence="2 3">SHIN</strain>
    </source>
</reference>
<evidence type="ECO:0000313" key="2">
    <source>
        <dbReference type="EMBL" id="NNV19535.1"/>
    </source>
</evidence>
<sequence>MQQEPGKSVKRGRPPKPRYNIAGVPEQAISAAVEQAVAKRTAEIEKQAEKKIREASKRVQEASPARRIWYGPDKLRAAFFAGQGRTPDQIAQAIGGTTGPRVRTLLYQHGIGFNRDGGFADQIMLNWKKTDRELIEKHAAKRERDPAELAALIVRKVMQGGDKAIDALVSEFDVIG</sequence>
<gene>
    <name evidence="2" type="ORF">EHE22_03705</name>
</gene>
<evidence type="ECO:0000256" key="1">
    <source>
        <dbReference type="SAM" id="MobiDB-lite"/>
    </source>
</evidence>
<dbReference type="Proteomes" id="UP000526233">
    <property type="component" value="Unassembled WGS sequence"/>
</dbReference>
<dbReference type="AlphaFoldDB" id="A0A7Y3T3P0"/>
<dbReference type="RefSeq" id="WP_171379668.1">
    <property type="nucleotide sequence ID" value="NZ_PKQI01000001.1"/>
</dbReference>
<feature type="region of interest" description="Disordered" evidence="1">
    <location>
        <begin position="1"/>
        <end position="21"/>
    </location>
</feature>